<feature type="domain" description="TonB-dependent receptor-like beta-barrel" evidence="13">
    <location>
        <begin position="216"/>
        <end position="653"/>
    </location>
</feature>
<evidence type="ECO:0000313" key="16">
    <source>
        <dbReference type="Proteomes" id="UP000502260"/>
    </source>
</evidence>
<dbReference type="Gene3D" id="2.170.130.10">
    <property type="entry name" value="TonB-dependent receptor, plug domain"/>
    <property type="match status" value="1"/>
</dbReference>
<evidence type="ECO:0000256" key="5">
    <source>
        <dbReference type="ARBA" id="ARBA00022692"/>
    </source>
</evidence>
<name>A0A6F8VC93_9PROT</name>
<evidence type="ECO:0000256" key="8">
    <source>
        <dbReference type="ARBA" id="ARBA00023170"/>
    </source>
</evidence>
<evidence type="ECO:0000259" key="13">
    <source>
        <dbReference type="Pfam" id="PF00593"/>
    </source>
</evidence>
<evidence type="ECO:0000256" key="2">
    <source>
        <dbReference type="ARBA" id="ARBA00009810"/>
    </source>
</evidence>
<keyword evidence="3 10" id="KW-0813">Transport</keyword>
<dbReference type="AlphaFoldDB" id="A0A6F8VC93"/>
<evidence type="ECO:0000256" key="12">
    <source>
        <dbReference type="SAM" id="SignalP"/>
    </source>
</evidence>
<protein>
    <recommendedName>
        <fullName evidence="17">TonB-dependent receptor</fullName>
    </recommendedName>
</protein>
<evidence type="ECO:0000256" key="7">
    <source>
        <dbReference type="ARBA" id="ARBA00023136"/>
    </source>
</evidence>
<comment type="similarity">
    <text evidence="2 10 11">Belongs to the TonB-dependent receptor family.</text>
</comment>
<evidence type="ECO:0008006" key="17">
    <source>
        <dbReference type="Google" id="ProtNLM"/>
    </source>
</evidence>
<accession>A0A6F8VC93</accession>
<dbReference type="PANTHER" id="PTHR30069">
    <property type="entry name" value="TONB-DEPENDENT OUTER MEMBRANE RECEPTOR"/>
    <property type="match status" value="1"/>
</dbReference>
<dbReference type="KEGG" id="slac:SKTS_16470"/>
<dbReference type="Pfam" id="PF00593">
    <property type="entry name" value="TonB_dep_Rec_b-barrel"/>
    <property type="match status" value="1"/>
</dbReference>
<dbReference type="InterPro" id="IPR036942">
    <property type="entry name" value="Beta-barrel_TonB_sf"/>
</dbReference>
<evidence type="ECO:0000256" key="11">
    <source>
        <dbReference type="RuleBase" id="RU003357"/>
    </source>
</evidence>
<keyword evidence="5 10" id="KW-0812">Transmembrane</keyword>
<feature type="chain" id="PRO_5026019914" description="TonB-dependent receptor" evidence="12">
    <location>
        <begin position="29"/>
        <end position="681"/>
    </location>
</feature>
<dbReference type="EMBL" id="AP022853">
    <property type="protein sequence ID" value="BCB26761.1"/>
    <property type="molecule type" value="Genomic_DNA"/>
</dbReference>
<keyword evidence="12" id="KW-0732">Signal</keyword>
<keyword evidence="8" id="KW-0675">Receptor</keyword>
<dbReference type="PANTHER" id="PTHR30069:SF27">
    <property type="entry name" value="BLL4766 PROTEIN"/>
    <property type="match status" value="1"/>
</dbReference>
<evidence type="ECO:0000256" key="6">
    <source>
        <dbReference type="ARBA" id="ARBA00023077"/>
    </source>
</evidence>
<dbReference type="Gene3D" id="2.40.170.20">
    <property type="entry name" value="TonB-dependent receptor, beta-barrel domain"/>
    <property type="match status" value="1"/>
</dbReference>
<dbReference type="InterPro" id="IPR039426">
    <property type="entry name" value="TonB-dep_rcpt-like"/>
</dbReference>
<keyword evidence="6 11" id="KW-0798">TonB box</keyword>
<sequence length="681" mass="76486">MVVKTKKHRVSTGALVLCVACVSATAQSDDGLSESTYLSEMPVVLTVSRLPQRVDEAPAAVTVIDRQMIKDSGAWDLSEVFRLVPGMFVAYHASRTYMTESVVSYHGLMSETMSSRMQVLIDGRSVYSPLFGGVIWNDIPIVLDDIERIEVVRGPDSASYGANSFMGVINIITRHSADEQGKMVSFAAGRGRDETMARYGSRNGDLTWRITASVRNDKGEDSDIHNPPANASFVWTRNKFDDKRIQQLSLRTDYQINSTDTLEFQFGYNGGPRQAGETYDIVAPNKRAENYFTELHWRRELDQGGELSVKYYDAIESSTATLVQTDPAQPPLAANMNNGDVTARRHDLEVQHTFSSGKNTRIVWGGNVRHDTVFAPHDLGGGGIANAGTPDNYEVSAYDLSSIFGNVEWRAMPDLLFNLGAMAETNSYTGTAISPRVAANWHFLPGHTLRLGYSEATRSPTVAEKRWEQYQRITKNHPLLPDLLAEQVKAFDLGYLGKFRNLDVDFRLFQEHYTELIADHRDDAANHGNLNSGRARVTGFETQLKWDISKQTRLIYALAHAEVDSPDVDRIPYTDSVPTNNQSLMLTHSLNSHWRVSLIGYQTGKTHFDRTDYDLAQGREYFIPVVHRWDGRVAYSFRTGKGKGELALNIQNINDSRYYEFRHDNQVPGRTAWLSLRLESD</sequence>
<organism evidence="15 16">
    <name type="scientific">Sulfurimicrobium lacus</name>
    <dbReference type="NCBI Taxonomy" id="2715678"/>
    <lineage>
        <taxon>Bacteria</taxon>
        <taxon>Pseudomonadati</taxon>
        <taxon>Pseudomonadota</taxon>
        <taxon>Betaproteobacteria</taxon>
        <taxon>Nitrosomonadales</taxon>
        <taxon>Sulfuricellaceae</taxon>
        <taxon>Sulfurimicrobium</taxon>
    </lineage>
</organism>
<proteinExistence type="inferred from homology"/>
<evidence type="ECO:0000259" key="14">
    <source>
        <dbReference type="Pfam" id="PF07715"/>
    </source>
</evidence>
<evidence type="ECO:0000256" key="1">
    <source>
        <dbReference type="ARBA" id="ARBA00004571"/>
    </source>
</evidence>
<dbReference type="InterPro" id="IPR000531">
    <property type="entry name" value="Beta-barrel_TonB"/>
</dbReference>
<feature type="signal peptide" evidence="12">
    <location>
        <begin position="1"/>
        <end position="28"/>
    </location>
</feature>
<dbReference type="InterPro" id="IPR012910">
    <property type="entry name" value="Plug_dom"/>
</dbReference>
<evidence type="ECO:0000313" key="15">
    <source>
        <dbReference type="EMBL" id="BCB26761.1"/>
    </source>
</evidence>
<dbReference type="SUPFAM" id="SSF56935">
    <property type="entry name" value="Porins"/>
    <property type="match status" value="1"/>
</dbReference>
<dbReference type="InterPro" id="IPR037066">
    <property type="entry name" value="Plug_dom_sf"/>
</dbReference>
<keyword evidence="7 10" id="KW-0472">Membrane</keyword>
<dbReference type="GO" id="GO:0009279">
    <property type="term" value="C:cell outer membrane"/>
    <property type="evidence" value="ECO:0007669"/>
    <property type="project" value="UniProtKB-SubCell"/>
</dbReference>
<dbReference type="Pfam" id="PF07715">
    <property type="entry name" value="Plug"/>
    <property type="match status" value="1"/>
</dbReference>
<evidence type="ECO:0000256" key="9">
    <source>
        <dbReference type="ARBA" id="ARBA00023237"/>
    </source>
</evidence>
<keyword evidence="16" id="KW-1185">Reference proteome</keyword>
<dbReference type="PROSITE" id="PS52016">
    <property type="entry name" value="TONB_DEPENDENT_REC_3"/>
    <property type="match status" value="1"/>
</dbReference>
<dbReference type="GO" id="GO:0015344">
    <property type="term" value="F:siderophore uptake transmembrane transporter activity"/>
    <property type="evidence" value="ECO:0007669"/>
    <property type="project" value="TreeGrafter"/>
</dbReference>
<evidence type="ECO:0000256" key="10">
    <source>
        <dbReference type="PROSITE-ProRule" id="PRU01360"/>
    </source>
</evidence>
<evidence type="ECO:0000256" key="3">
    <source>
        <dbReference type="ARBA" id="ARBA00022448"/>
    </source>
</evidence>
<evidence type="ECO:0000256" key="4">
    <source>
        <dbReference type="ARBA" id="ARBA00022452"/>
    </source>
</evidence>
<keyword evidence="9 10" id="KW-0998">Cell outer membrane</keyword>
<dbReference type="Proteomes" id="UP000502260">
    <property type="component" value="Chromosome"/>
</dbReference>
<comment type="subcellular location">
    <subcellularLocation>
        <location evidence="1 10">Cell outer membrane</location>
        <topology evidence="1 10">Multi-pass membrane protein</topology>
    </subcellularLocation>
</comment>
<keyword evidence="4 10" id="KW-1134">Transmembrane beta strand</keyword>
<feature type="domain" description="TonB-dependent receptor plug" evidence="14">
    <location>
        <begin position="54"/>
        <end position="168"/>
    </location>
</feature>
<dbReference type="GO" id="GO:0044718">
    <property type="term" value="P:siderophore transmembrane transport"/>
    <property type="evidence" value="ECO:0007669"/>
    <property type="project" value="TreeGrafter"/>
</dbReference>
<gene>
    <name evidence="15" type="ORF">SKTS_16470</name>
</gene>
<reference evidence="16" key="1">
    <citation type="submission" date="2020-03" db="EMBL/GenBank/DDBJ databases">
        <title>Complete genome sequence of sulfur-oxidizing bacterium skT11.</title>
        <authorList>
            <person name="Kanda M."/>
            <person name="Kojima H."/>
            <person name="Fukui M."/>
        </authorList>
    </citation>
    <scope>NUCLEOTIDE SEQUENCE [LARGE SCALE GENOMIC DNA]</scope>
    <source>
        <strain evidence="16">skT11</strain>
    </source>
</reference>